<dbReference type="RefSeq" id="XP_066936997.1">
    <property type="nucleotide sequence ID" value="XM_067080896.1"/>
</dbReference>
<feature type="compositionally biased region" description="Basic and acidic residues" evidence="4">
    <location>
        <begin position="616"/>
        <end position="639"/>
    </location>
</feature>
<dbReference type="AlphaFoldDB" id="A0A7M5WSA8"/>
<dbReference type="SMART" id="SM00248">
    <property type="entry name" value="ANK"/>
    <property type="match status" value="6"/>
</dbReference>
<dbReference type="PROSITE" id="PS50297">
    <property type="entry name" value="ANK_REP_REGION"/>
    <property type="match status" value="2"/>
</dbReference>
<accession>A0A7M5WSA8</accession>
<dbReference type="Proteomes" id="UP000594262">
    <property type="component" value="Unplaced"/>
</dbReference>
<protein>
    <submittedName>
        <fullName evidence="5">Uncharacterized protein</fullName>
    </submittedName>
</protein>
<evidence type="ECO:0000256" key="1">
    <source>
        <dbReference type="ARBA" id="ARBA00022737"/>
    </source>
</evidence>
<feature type="compositionally biased region" description="Basic and acidic residues" evidence="4">
    <location>
        <begin position="372"/>
        <end position="381"/>
    </location>
</feature>
<feature type="repeat" description="ANK" evidence="3">
    <location>
        <begin position="26"/>
        <end position="58"/>
    </location>
</feature>
<name>A0A7M5WSA8_9CNID</name>
<sequence length="942" mass="106823">MSEQALRTIQEAYSNGTLRPNVLDQRGLSLLHYAAFDGQLLCVKCLINYGADIHARSREGFVAAHYAAAGGHLPILQFLYERDKTSVTVRNEFDLTPLYVAAQEGQLDCLIWLNKYTRTVRYSTSVEKMNAALVAAQEGRLDCLRYLVRVERELVKAKDRNGFNVIHYAASEGHSRVLKWLIDHCNIPGGAQSKMGQTALHLAAIGGHASSIEILIKCGVSLEIEDDHGKTALDYSTNSNQECKELLQKKLSLLCDGDAEKKVRFDESVQLHETFPSHHHATSFDNKNTRRKRSTGIFWDADLQAEFDSWRNSPKLSNNRKQMVERREPYLLNRGQSKVIRNLLKQNRTPTSTNSSLSRASTAPTTPITPLEKPDLLKHINDQFAEAARKEKRKKENAQPPPVPARNNGRKNKYKKFKVTDQNIQNSLRKYHSIDIGQAMQELEKDNKSSVDRKFEELNASTPKESNKSDKSSLFPATPLIDEKQFDRLISSTPNDSSVLDKSSLSPATPLMVDRRFEELTKAMNLSNASTPTDQICELHSHLSPQSFAPSFASTPTTTDNLYDRLSDIDSHRRSPMSFTSEDRRAISEPFSFLNLEEPPAGPPTPPVRTNTGSRLKHDLKNKDQNNNFEELRKVERQKSSVSQHSLRPERSDSGKSKTRKSDQVERGPSFKRSISPMLQNLRYKDMGDDTPEEIYQPSTFLAQSNKNSSFGKLDRVRSFSADHLVSDDEVFKPFTDYLDEKGLDQVDFKVPSISSDNSKTLFTRKKKRLPALLRGVTSFISSVRSKKEDPYEIYFSSSSTNLPPFDINNIPKQQRKTLLNNVTLPRASRKGFDMDELFESKPIDGVYRTHSIERHHGTPTPSPPQSGYKNKNNVKHNPANIEFNRMDQSLRGTSQYVKEIEKQQAKDYLPVHDGREDALPLAGRMRTNSNSRKERVNAIIW</sequence>
<keyword evidence="2 3" id="KW-0040">ANK repeat</keyword>
<feature type="repeat" description="ANK" evidence="3">
    <location>
        <begin position="195"/>
        <end position="227"/>
    </location>
</feature>
<feature type="region of interest" description="Disordered" evidence="4">
    <location>
        <begin position="594"/>
        <end position="691"/>
    </location>
</feature>
<evidence type="ECO:0000313" key="5">
    <source>
        <dbReference type="EnsemblMetazoa" id="CLYHEMP009498.1"/>
    </source>
</evidence>
<dbReference type="EnsemblMetazoa" id="CLYHEMT009498.1">
    <property type="protein sequence ID" value="CLYHEMP009498.1"/>
    <property type="gene ID" value="CLYHEMG009498"/>
</dbReference>
<dbReference type="SUPFAM" id="SSF48403">
    <property type="entry name" value="Ankyrin repeat"/>
    <property type="match status" value="1"/>
</dbReference>
<feature type="compositionally biased region" description="Basic and acidic residues" evidence="4">
    <location>
        <begin position="647"/>
        <end position="666"/>
    </location>
</feature>
<dbReference type="OrthoDB" id="10261302at2759"/>
<proteinExistence type="predicted"/>
<dbReference type="InterPro" id="IPR002110">
    <property type="entry name" value="Ankyrin_rpt"/>
</dbReference>
<dbReference type="Pfam" id="PF12796">
    <property type="entry name" value="Ank_2"/>
    <property type="match status" value="2"/>
</dbReference>
<dbReference type="InterPro" id="IPR036770">
    <property type="entry name" value="Ankyrin_rpt-contain_sf"/>
</dbReference>
<feature type="region of interest" description="Disordered" evidence="4">
    <location>
        <begin position="311"/>
        <end position="330"/>
    </location>
</feature>
<evidence type="ECO:0000313" key="6">
    <source>
        <dbReference type="Proteomes" id="UP000594262"/>
    </source>
</evidence>
<feature type="compositionally biased region" description="Polar residues" evidence="4">
    <location>
        <begin position="311"/>
        <end position="321"/>
    </location>
</feature>
<keyword evidence="6" id="KW-1185">Reference proteome</keyword>
<keyword evidence="1" id="KW-0677">Repeat</keyword>
<dbReference type="GeneID" id="136824911"/>
<dbReference type="PROSITE" id="PS50088">
    <property type="entry name" value="ANK_REPEAT"/>
    <property type="match status" value="2"/>
</dbReference>
<reference evidence="5" key="1">
    <citation type="submission" date="2021-01" db="UniProtKB">
        <authorList>
            <consortium name="EnsemblMetazoa"/>
        </authorList>
    </citation>
    <scope>IDENTIFICATION</scope>
</reference>
<feature type="region of interest" description="Disordered" evidence="4">
    <location>
        <begin position="854"/>
        <end position="875"/>
    </location>
</feature>
<feature type="region of interest" description="Disordered" evidence="4">
    <location>
        <begin position="344"/>
        <end position="420"/>
    </location>
</feature>
<feature type="compositionally biased region" description="Polar residues" evidence="4">
    <location>
        <begin position="344"/>
        <end position="368"/>
    </location>
</feature>
<organism evidence="5 6">
    <name type="scientific">Clytia hemisphaerica</name>
    <dbReference type="NCBI Taxonomy" id="252671"/>
    <lineage>
        <taxon>Eukaryota</taxon>
        <taxon>Metazoa</taxon>
        <taxon>Cnidaria</taxon>
        <taxon>Hydrozoa</taxon>
        <taxon>Hydroidolina</taxon>
        <taxon>Leptothecata</taxon>
        <taxon>Obeliida</taxon>
        <taxon>Clytiidae</taxon>
        <taxon>Clytia</taxon>
    </lineage>
</organism>
<evidence type="ECO:0000256" key="3">
    <source>
        <dbReference type="PROSITE-ProRule" id="PRU00023"/>
    </source>
</evidence>
<dbReference type="PANTHER" id="PTHR24198:SF165">
    <property type="entry name" value="ANKYRIN REPEAT-CONTAINING PROTEIN-RELATED"/>
    <property type="match status" value="1"/>
</dbReference>
<dbReference type="Gene3D" id="1.25.40.20">
    <property type="entry name" value="Ankyrin repeat-containing domain"/>
    <property type="match status" value="2"/>
</dbReference>
<evidence type="ECO:0000256" key="4">
    <source>
        <dbReference type="SAM" id="MobiDB-lite"/>
    </source>
</evidence>
<dbReference type="PANTHER" id="PTHR24198">
    <property type="entry name" value="ANKYRIN REPEAT AND PROTEIN KINASE DOMAIN-CONTAINING PROTEIN"/>
    <property type="match status" value="1"/>
</dbReference>
<evidence type="ECO:0000256" key="2">
    <source>
        <dbReference type="ARBA" id="ARBA00023043"/>
    </source>
</evidence>
<feature type="compositionally biased region" description="Basic residues" evidence="4">
    <location>
        <begin position="408"/>
        <end position="417"/>
    </location>
</feature>